<accession>A0ACB8U925</accession>
<protein>
    <submittedName>
        <fullName evidence="1">Uncharacterized protein</fullName>
    </submittedName>
</protein>
<reference evidence="1" key="1">
    <citation type="journal article" date="2021" name="Environ. Microbiol.">
        <title>Gene family expansions and transcriptome signatures uncover fungal adaptations to wood decay.</title>
        <authorList>
            <person name="Hage H."/>
            <person name="Miyauchi S."/>
            <person name="Viragh M."/>
            <person name="Drula E."/>
            <person name="Min B."/>
            <person name="Chaduli D."/>
            <person name="Navarro D."/>
            <person name="Favel A."/>
            <person name="Norest M."/>
            <person name="Lesage-Meessen L."/>
            <person name="Balint B."/>
            <person name="Merenyi Z."/>
            <person name="de Eugenio L."/>
            <person name="Morin E."/>
            <person name="Martinez A.T."/>
            <person name="Baldrian P."/>
            <person name="Stursova M."/>
            <person name="Martinez M.J."/>
            <person name="Novotny C."/>
            <person name="Magnuson J.K."/>
            <person name="Spatafora J.W."/>
            <person name="Maurice S."/>
            <person name="Pangilinan J."/>
            <person name="Andreopoulos W."/>
            <person name="LaButti K."/>
            <person name="Hundley H."/>
            <person name="Na H."/>
            <person name="Kuo A."/>
            <person name="Barry K."/>
            <person name="Lipzen A."/>
            <person name="Henrissat B."/>
            <person name="Riley R."/>
            <person name="Ahrendt S."/>
            <person name="Nagy L.G."/>
            <person name="Grigoriev I.V."/>
            <person name="Martin F."/>
            <person name="Rosso M.N."/>
        </authorList>
    </citation>
    <scope>NUCLEOTIDE SEQUENCE</scope>
    <source>
        <strain evidence="1">CBS 384.51</strain>
    </source>
</reference>
<keyword evidence="2" id="KW-1185">Reference proteome</keyword>
<proteinExistence type="predicted"/>
<sequence length="288" mass="32932">MGPSRTQKHAATSTVGEASSSKSHPHQKHHKKHGSKPKRPRSNEEVSGNTLPGVQKIKAALRQTKRLLAKEKLAADVRVVTERKQRALEADLAKAERARKERALAQKYHMIKFFGMFSFVIFFLERQKTVRRLKQVKNRLEGCTDKEEHKKLEKEIFNIRVDLNYINHYPKLNKYIALYPPEIRQQQGNNGKSKEPEDVDLPTAETDRQRVELQEQIRERMRNGELSMEPENDSEHRQQPPKASPPSKTTSEGTKGGAKHVSNIGEDAFFGEDSGDESDADEDEMDED</sequence>
<gene>
    <name evidence="1" type="ORF">BDY19DRAFT_887116</name>
</gene>
<dbReference type="EMBL" id="MU274907">
    <property type="protein sequence ID" value="KAI0090807.1"/>
    <property type="molecule type" value="Genomic_DNA"/>
</dbReference>
<organism evidence="1 2">
    <name type="scientific">Irpex rosettiformis</name>
    <dbReference type="NCBI Taxonomy" id="378272"/>
    <lineage>
        <taxon>Eukaryota</taxon>
        <taxon>Fungi</taxon>
        <taxon>Dikarya</taxon>
        <taxon>Basidiomycota</taxon>
        <taxon>Agaricomycotina</taxon>
        <taxon>Agaricomycetes</taxon>
        <taxon>Polyporales</taxon>
        <taxon>Irpicaceae</taxon>
        <taxon>Irpex</taxon>
    </lineage>
</organism>
<name>A0ACB8U925_9APHY</name>
<dbReference type="Proteomes" id="UP001055072">
    <property type="component" value="Unassembled WGS sequence"/>
</dbReference>
<evidence type="ECO:0000313" key="1">
    <source>
        <dbReference type="EMBL" id="KAI0090807.1"/>
    </source>
</evidence>
<comment type="caution">
    <text evidence="1">The sequence shown here is derived from an EMBL/GenBank/DDBJ whole genome shotgun (WGS) entry which is preliminary data.</text>
</comment>
<evidence type="ECO:0000313" key="2">
    <source>
        <dbReference type="Proteomes" id="UP001055072"/>
    </source>
</evidence>